<evidence type="ECO:0000256" key="2">
    <source>
        <dbReference type="ARBA" id="ARBA00022448"/>
    </source>
</evidence>
<keyword evidence="4 8" id="KW-0812">Transmembrane</keyword>
<comment type="caution">
    <text evidence="10">The sequence shown here is derived from an EMBL/GenBank/DDBJ whole genome shotgun (WGS) entry which is preliminary data.</text>
</comment>
<dbReference type="Proteomes" id="UP000030185">
    <property type="component" value="Unassembled WGS sequence"/>
</dbReference>
<gene>
    <name evidence="10" type="ORF">MYP_895</name>
</gene>
<dbReference type="Pfam" id="PF07715">
    <property type="entry name" value="Plug"/>
    <property type="match status" value="1"/>
</dbReference>
<dbReference type="InterPro" id="IPR012910">
    <property type="entry name" value="Plug_dom"/>
</dbReference>
<evidence type="ECO:0000256" key="1">
    <source>
        <dbReference type="ARBA" id="ARBA00004571"/>
    </source>
</evidence>
<dbReference type="SUPFAM" id="SSF49464">
    <property type="entry name" value="Carboxypeptidase regulatory domain-like"/>
    <property type="match status" value="1"/>
</dbReference>
<dbReference type="AlphaFoldDB" id="A0A098LBE8"/>
<feature type="domain" description="TonB-dependent receptor plug" evidence="9">
    <location>
        <begin position="117"/>
        <end position="220"/>
    </location>
</feature>
<evidence type="ECO:0000256" key="8">
    <source>
        <dbReference type="PROSITE-ProRule" id="PRU01360"/>
    </source>
</evidence>
<dbReference type="InterPro" id="IPR036942">
    <property type="entry name" value="Beta-barrel_TonB_sf"/>
</dbReference>
<dbReference type="SUPFAM" id="SSF56935">
    <property type="entry name" value="Porins"/>
    <property type="match status" value="1"/>
</dbReference>
<dbReference type="STRING" id="153721.MYP_895"/>
<dbReference type="PANTHER" id="PTHR30069:SF29">
    <property type="entry name" value="HEMOGLOBIN AND HEMOGLOBIN-HAPTOGLOBIN-BINDING PROTEIN 1-RELATED"/>
    <property type="match status" value="1"/>
</dbReference>
<dbReference type="GO" id="GO:0009279">
    <property type="term" value="C:cell outer membrane"/>
    <property type="evidence" value="ECO:0007669"/>
    <property type="project" value="UniProtKB-SubCell"/>
</dbReference>
<evidence type="ECO:0000256" key="6">
    <source>
        <dbReference type="ARBA" id="ARBA00023136"/>
    </source>
</evidence>
<keyword evidence="11" id="KW-1185">Reference proteome</keyword>
<dbReference type="GO" id="GO:0015344">
    <property type="term" value="F:siderophore uptake transmembrane transporter activity"/>
    <property type="evidence" value="ECO:0007669"/>
    <property type="project" value="TreeGrafter"/>
</dbReference>
<keyword evidence="3 8" id="KW-1134">Transmembrane beta strand</keyword>
<dbReference type="Gene3D" id="2.40.170.20">
    <property type="entry name" value="TonB-dependent receptor, beta-barrel domain"/>
    <property type="match status" value="1"/>
</dbReference>
<proteinExistence type="inferred from homology"/>
<dbReference type="PANTHER" id="PTHR30069">
    <property type="entry name" value="TONB-DEPENDENT OUTER MEMBRANE RECEPTOR"/>
    <property type="match status" value="1"/>
</dbReference>
<dbReference type="InterPro" id="IPR008969">
    <property type="entry name" value="CarboxyPept-like_regulatory"/>
</dbReference>
<keyword evidence="6 8" id="KW-0472">Membrane</keyword>
<dbReference type="Pfam" id="PF13715">
    <property type="entry name" value="CarbopepD_reg_2"/>
    <property type="match status" value="1"/>
</dbReference>
<accession>A0A098LBE8</accession>
<keyword evidence="2 8" id="KW-0813">Transport</keyword>
<dbReference type="PROSITE" id="PS52016">
    <property type="entry name" value="TONB_DEPENDENT_REC_3"/>
    <property type="match status" value="1"/>
</dbReference>
<dbReference type="eggNOG" id="COG4206">
    <property type="taxonomic scope" value="Bacteria"/>
</dbReference>
<evidence type="ECO:0000259" key="9">
    <source>
        <dbReference type="Pfam" id="PF07715"/>
    </source>
</evidence>
<dbReference type="InterPro" id="IPR037066">
    <property type="entry name" value="Plug_dom_sf"/>
</dbReference>
<comment type="similarity">
    <text evidence="8">Belongs to the TonB-dependent receptor family.</text>
</comment>
<evidence type="ECO:0000256" key="4">
    <source>
        <dbReference type="ARBA" id="ARBA00022692"/>
    </source>
</evidence>
<dbReference type="EMBL" id="BBLT01000001">
    <property type="protein sequence ID" value="GAL83668.1"/>
    <property type="molecule type" value="Genomic_DNA"/>
</dbReference>
<dbReference type="GO" id="GO:0044718">
    <property type="term" value="P:siderophore transmembrane transport"/>
    <property type="evidence" value="ECO:0007669"/>
    <property type="project" value="TreeGrafter"/>
</dbReference>
<reference evidence="10 11" key="1">
    <citation type="submission" date="2014-09" db="EMBL/GenBank/DDBJ databases">
        <title>Sporocytophaga myxococcoides PG-01 genome sequencing.</title>
        <authorList>
            <person name="Liu L."/>
            <person name="Gao P.J."/>
            <person name="Chen G.J."/>
            <person name="Wang L.S."/>
        </authorList>
    </citation>
    <scope>NUCLEOTIDE SEQUENCE [LARGE SCALE GENOMIC DNA]</scope>
    <source>
        <strain evidence="10 11">PG-01</strain>
    </source>
</reference>
<sequence>MFLLVLPKWAAGQQVNTGVLSGAVMDEEGAPANFAIVRIAELNLVTPCDSLGKYKFENIPYNGYTLIIQLFEGPEKKVPVKVDRPDVSVDVILDSGSEKKALDEVVVEGKSQKRVLEEQGYAVNVIETKTVEMQSIQANELLDRSAGVRIRQQGGLGSNIQYNINGLSGNSVKIFIDGIPISSYGPSFSLNSIPTSMIERIEVFKGVVPSQLSDDALGGAVNVILKSSIKNMLTASYSYGSFNTHQFNLNGGYRNSKNGLTVRASGFYNYSDNSYKVWGEKVYITNSATGKIQRVTAKRFHDAYKSYGGKFDIGFTNVKWADQFLFGVVISDMAKEVQHGATMETVYGNRNTKQNTQLYSLTYAKQDFLTKGLKVNFFSSYSKLNRAVIDTVPYIYNWFGQLIDANNDGKWDRWSSGAEGSNPTLQKSLEHNITGRLNVSYDLSKQHRLNLNYMLSHFSRDIDDPRLTQVERDLMDTRYMTKHVISGAYETNLFKERLKTSLFAKQYTQNVRLKDAVRESRTGIYIPYEHSKTTPVLGYGLAASFTVFPKIMLTGSVEQAVRLPEGTEVFGNSAENIDASYELKPERSQNVNFGLNLGNFKLKNHNLAFVSNFFYRNTTDMIRQAVPTQVSETYRFENLLSVSSKGADIELLYNYKQRLFFAGNVSMFNARFNTEFDGNGQRYYYYGKRLRNAPYFTANNNVRLSLPNIIQKEALVSMYYNFGYVHEFLRDWEGIGVNNLPVIPTQLIHDLGVAYTLPNKKLTFSLDAKNILDHQVFDNWALQKPGRAFYAKVTYKII</sequence>
<evidence type="ECO:0000256" key="7">
    <source>
        <dbReference type="ARBA" id="ARBA00023237"/>
    </source>
</evidence>
<keyword evidence="5" id="KW-0732">Signal</keyword>
<evidence type="ECO:0000313" key="11">
    <source>
        <dbReference type="Proteomes" id="UP000030185"/>
    </source>
</evidence>
<evidence type="ECO:0000256" key="5">
    <source>
        <dbReference type="ARBA" id="ARBA00022729"/>
    </source>
</evidence>
<name>A0A098LBE8_9BACT</name>
<comment type="subcellular location">
    <subcellularLocation>
        <location evidence="1 8">Cell outer membrane</location>
        <topology evidence="1 8">Multi-pass membrane protein</topology>
    </subcellularLocation>
</comment>
<dbReference type="Gene3D" id="2.170.130.10">
    <property type="entry name" value="TonB-dependent receptor, plug domain"/>
    <property type="match status" value="1"/>
</dbReference>
<dbReference type="InterPro" id="IPR039426">
    <property type="entry name" value="TonB-dep_rcpt-like"/>
</dbReference>
<keyword evidence="7 8" id="KW-0998">Cell outer membrane</keyword>
<evidence type="ECO:0000313" key="10">
    <source>
        <dbReference type="EMBL" id="GAL83668.1"/>
    </source>
</evidence>
<protein>
    <recommendedName>
        <fullName evidence="9">TonB-dependent receptor plug domain-containing protein</fullName>
    </recommendedName>
</protein>
<organism evidence="10 11">
    <name type="scientific">Sporocytophaga myxococcoides</name>
    <dbReference type="NCBI Taxonomy" id="153721"/>
    <lineage>
        <taxon>Bacteria</taxon>
        <taxon>Pseudomonadati</taxon>
        <taxon>Bacteroidota</taxon>
        <taxon>Cytophagia</taxon>
        <taxon>Cytophagales</taxon>
        <taxon>Cytophagaceae</taxon>
        <taxon>Sporocytophaga</taxon>
    </lineage>
</organism>
<evidence type="ECO:0000256" key="3">
    <source>
        <dbReference type="ARBA" id="ARBA00022452"/>
    </source>
</evidence>